<name>A0A399F3I5_9DEIN</name>
<evidence type="ECO:0000256" key="2">
    <source>
        <dbReference type="ARBA" id="ARBA00023295"/>
    </source>
</evidence>
<dbReference type="GO" id="GO:0004557">
    <property type="term" value="F:alpha-galactosidase activity"/>
    <property type="evidence" value="ECO:0007669"/>
    <property type="project" value="UniProtKB-EC"/>
</dbReference>
<comment type="caution">
    <text evidence="3">The sequence shown here is derived from an EMBL/GenBank/DDBJ whole genome shotgun (WGS) entry which is preliminary data.</text>
</comment>
<dbReference type="InterPro" id="IPR002252">
    <property type="entry name" value="Glyco_hydro_36"/>
</dbReference>
<dbReference type="InterPro" id="IPR017853">
    <property type="entry name" value="GH"/>
</dbReference>
<keyword evidence="4" id="KW-1185">Reference proteome</keyword>
<dbReference type="InterPro" id="IPR013785">
    <property type="entry name" value="Aldolase_TIM"/>
</dbReference>
<keyword evidence="1 3" id="KW-0378">Hydrolase</keyword>
<evidence type="ECO:0000313" key="4">
    <source>
        <dbReference type="Proteomes" id="UP000265341"/>
    </source>
</evidence>
<accession>A0A399F3I5</accession>
<dbReference type="GO" id="GO:0016052">
    <property type="term" value="P:carbohydrate catabolic process"/>
    <property type="evidence" value="ECO:0007669"/>
    <property type="project" value="InterPro"/>
</dbReference>
<reference evidence="3 4" key="1">
    <citation type="submission" date="2018-08" db="EMBL/GenBank/DDBJ databases">
        <title>Meiothermus roseus NBRC 110900 genome sequencing project.</title>
        <authorList>
            <person name="Da Costa M.S."/>
            <person name="Albuquerque L."/>
            <person name="Raposo P."/>
            <person name="Froufe H.J.C."/>
            <person name="Barroso C.S."/>
            <person name="Egas C."/>
        </authorList>
    </citation>
    <scope>NUCLEOTIDE SEQUENCE [LARGE SCALE GENOMIC DNA]</scope>
    <source>
        <strain evidence="3 4">NBRC 110900</strain>
    </source>
</reference>
<dbReference type="Gene3D" id="3.20.20.70">
    <property type="entry name" value="Aldolase class I"/>
    <property type="match status" value="1"/>
</dbReference>
<organism evidence="3 4">
    <name type="scientific">Calidithermus roseus</name>
    <dbReference type="NCBI Taxonomy" id="1644118"/>
    <lineage>
        <taxon>Bacteria</taxon>
        <taxon>Thermotogati</taxon>
        <taxon>Deinococcota</taxon>
        <taxon>Deinococci</taxon>
        <taxon>Thermales</taxon>
        <taxon>Thermaceae</taxon>
        <taxon>Calidithermus</taxon>
    </lineage>
</organism>
<protein>
    <submittedName>
        <fullName evidence="3">Alpha-galactosidase</fullName>
        <ecNumber evidence="3">3.2.1.22</ecNumber>
    </submittedName>
</protein>
<keyword evidence="2 3" id="KW-0326">Glycosidase</keyword>
<gene>
    <name evidence="3" type="primary">galA</name>
    <name evidence="3" type="ORF">Mrose_00054</name>
</gene>
<sequence>MRLIFAGLELEVQAESSRSVGSGYVLHGGTVQLTQPEAPARFFRHGWQSWSLASWLELDKPPVPIQPPERRPQADDPVYALSPRHGGSALGAVECPDGKVLLLGALAPGGRVEAHGRALRGFYESGAGDWFVAHGEEAAVFAHYAEMLAERLGRRGQSPAPKVWCSWYSFYTGISEPVIHQVLEGLQGLPFEVFQLDDGWQQDMGDWEANEKFPSGMQALARRIRAMGYIPGLWMAPFIVRPSSRLYRERPDWLLKDAQGEPVPAGINWGGFYYALDTTHPQVRAWLRGVIQRAVAWGYTYLKLDFLYAAALPGVRQQNIPREQAYREAMRLVREAAGEETYILACGAPVLPSLGLVDGLRIGPDVAPLWRNEDREDYLHDLTGPGGLNALRTSLHRLWLRRLVQTDPDVAYFRTRYNLLSPPQRQALQDLAKVAGFLATSDPPQWLESDERQALERWLSEEVAVSQRGRYRFLLGEREVDFGEWLGGRDA</sequence>
<dbReference type="Pfam" id="PF02065">
    <property type="entry name" value="Melibiase"/>
    <property type="match status" value="1"/>
</dbReference>
<dbReference type="SUPFAM" id="SSF51445">
    <property type="entry name" value="(Trans)glycosidases"/>
    <property type="match status" value="1"/>
</dbReference>
<dbReference type="PANTHER" id="PTHR43053:SF3">
    <property type="entry name" value="ALPHA-GALACTOSIDASE C-RELATED"/>
    <property type="match status" value="1"/>
</dbReference>
<dbReference type="CDD" id="cd14791">
    <property type="entry name" value="GH36"/>
    <property type="match status" value="1"/>
</dbReference>
<dbReference type="PANTHER" id="PTHR43053">
    <property type="entry name" value="GLYCOSIDASE FAMILY 31"/>
    <property type="match status" value="1"/>
</dbReference>
<proteinExistence type="predicted"/>
<dbReference type="AlphaFoldDB" id="A0A399F3I5"/>
<dbReference type="RefSeq" id="WP_182482608.1">
    <property type="nucleotide sequence ID" value="NZ_QWLA01000001.1"/>
</dbReference>
<evidence type="ECO:0000256" key="1">
    <source>
        <dbReference type="ARBA" id="ARBA00022801"/>
    </source>
</evidence>
<dbReference type="InterPro" id="IPR050985">
    <property type="entry name" value="Alpha-glycosidase_related"/>
</dbReference>
<dbReference type="EMBL" id="QWLA01000001">
    <property type="protein sequence ID" value="RIH89829.1"/>
    <property type="molecule type" value="Genomic_DNA"/>
</dbReference>
<evidence type="ECO:0000313" key="3">
    <source>
        <dbReference type="EMBL" id="RIH89829.1"/>
    </source>
</evidence>
<dbReference type="EC" id="3.2.1.22" evidence="3"/>
<dbReference type="Proteomes" id="UP000265341">
    <property type="component" value="Unassembled WGS sequence"/>
</dbReference>